<dbReference type="EMBL" id="LN899823">
    <property type="protein sequence ID" value="CUV25305.1"/>
    <property type="molecule type" value="Genomic_DNA"/>
</dbReference>
<dbReference type="Pfam" id="PF26079">
    <property type="entry name" value="Baseplate_J_C"/>
    <property type="match status" value="1"/>
</dbReference>
<proteinExistence type="inferred from homology"/>
<evidence type="ECO:0000313" key="6">
    <source>
        <dbReference type="EMBL" id="CUV34946.1"/>
    </source>
</evidence>
<name>A0A0S4VKP0_RALSL</name>
<dbReference type="InterPro" id="IPR058530">
    <property type="entry name" value="Baseplate_J-like_C"/>
</dbReference>
<gene>
    <name evidence="8" type="ORF">RD1301_v1_1590023</name>
    <name evidence="5" type="ORF">RUN1744_v1_910021</name>
    <name evidence="6" type="ORF">TD1301_v1_1150015</name>
    <name evidence="7" type="ORF">TF3108_v1_850022</name>
</gene>
<dbReference type="PANTHER" id="PTHR37829">
    <property type="entry name" value="PHAGE-LIKE ELEMENT PBSX PROTEIN XKDT"/>
    <property type="match status" value="1"/>
</dbReference>
<evidence type="ECO:0000259" key="4">
    <source>
        <dbReference type="Pfam" id="PF26079"/>
    </source>
</evidence>
<evidence type="ECO:0000256" key="1">
    <source>
        <dbReference type="ARBA" id="ARBA00038087"/>
    </source>
</evidence>
<evidence type="ECO:0000259" key="2">
    <source>
        <dbReference type="Pfam" id="PF04865"/>
    </source>
</evidence>
<dbReference type="InterPro" id="IPR052399">
    <property type="entry name" value="Phage_Baseplate_Assmbl_Protein"/>
</dbReference>
<dbReference type="PANTHER" id="PTHR37829:SF3">
    <property type="entry name" value="PROTEIN JAYE-RELATED"/>
    <property type="match status" value="1"/>
</dbReference>
<organism evidence="6">
    <name type="scientific">Ralstonia solanacearum</name>
    <name type="common">Pseudomonas solanacearum</name>
    <dbReference type="NCBI Taxonomy" id="305"/>
    <lineage>
        <taxon>Bacteria</taxon>
        <taxon>Pseudomonadati</taxon>
        <taxon>Pseudomonadota</taxon>
        <taxon>Betaproteobacteria</taxon>
        <taxon>Burkholderiales</taxon>
        <taxon>Burkholderiaceae</taxon>
        <taxon>Ralstonia</taxon>
        <taxon>Ralstonia solanacearum species complex</taxon>
    </lineage>
</organism>
<accession>A0A0S4VKP0</accession>
<sequence length="350" mass="36476">MAFQRPELMDLRDSAYAAIEAIPGADARMRFAVLNALAVMTAGAADGLYGYQEWISKQILPDKAEKEFLDRHASLWLEGGRKGAAPASGNVIAAGTSGRVVPAGTVFIRSDGVQYASTADATITNNVATVPVRATTAGLATNATLGQSLSLMTPVSGVQSVATVDADGLTGGTDIEEDDPLRARLLERLRQPPDGGAASDYVQWALSVSGVTRAWVAPLEQGAGTVVVRFVRDGDSSMIPDDNEVVAVQAYIDGVRPVTAQAIVVAPVEMPVVYQIQLTPNTAAARTAVEAELRDLHLREAIPGGTLLLSRINEAISIAAGEIDHVLAAPTANVAAPVGQLATFGGITWL</sequence>
<evidence type="ECO:0000313" key="5">
    <source>
        <dbReference type="EMBL" id="CUV25305.1"/>
    </source>
</evidence>
<reference evidence="6" key="1">
    <citation type="submission" date="2015-10" db="EMBL/GenBank/DDBJ databases">
        <authorList>
            <person name="Gilbert D.G."/>
        </authorList>
    </citation>
    <scope>NUCLEOTIDE SEQUENCE</scope>
    <source>
        <strain evidence="6">Phyl III-seqv23</strain>
    </source>
</reference>
<feature type="domain" description="Baseplate protein J-like barrel" evidence="2">
    <location>
        <begin position="94"/>
        <end position="165"/>
    </location>
</feature>
<dbReference type="InterPro" id="IPR006949">
    <property type="entry name" value="Barrel_Baseplate_J-like"/>
</dbReference>
<dbReference type="EMBL" id="LN899826">
    <property type="protein sequence ID" value="CUV41737.1"/>
    <property type="molecule type" value="Genomic_DNA"/>
</dbReference>
<comment type="similarity">
    <text evidence="1">Belongs to the Mu gp47/PBSX XkdT family.</text>
</comment>
<dbReference type="Pfam" id="PF26078">
    <property type="entry name" value="Baseplate_J_M"/>
    <property type="match status" value="1"/>
</dbReference>
<protein>
    <submittedName>
        <fullName evidence="6">Baseplate J-like protein</fullName>
    </submittedName>
</protein>
<dbReference type="Pfam" id="PF04865">
    <property type="entry name" value="Baseplate_J"/>
    <property type="match status" value="1"/>
</dbReference>
<evidence type="ECO:0000313" key="8">
    <source>
        <dbReference type="EMBL" id="CUV61572.1"/>
    </source>
</evidence>
<feature type="domain" description="Baseplate J-like central" evidence="3">
    <location>
        <begin position="193"/>
        <end position="266"/>
    </location>
</feature>
<dbReference type="InterPro" id="IPR058531">
    <property type="entry name" value="Baseplate_J_M"/>
</dbReference>
<evidence type="ECO:0000259" key="3">
    <source>
        <dbReference type="Pfam" id="PF26078"/>
    </source>
</evidence>
<dbReference type="AlphaFoldDB" id="A0A0S4VKP0"/>
<feature type="domain" description="Baseplate J-like C-terminal" evidence="4">
    <location>
        <begin position="276"/>
        <end position="349"/>
    </location>
</feature>
<evidence type="ECO:0000313" key="7">
    <source>
        <dbReference type="EMBL" id="CUV41737.1"/>
    </source>
</evidence>
<dbReference type="EMBL" id="LN899822">
    <property type="protein sequence ID" value="CUV61572.1"/>
    <property type="molecule type" value="Genomic_DNA"/>
</dbReference>
<dbReference type="EMBL" id="LN899825">
    <property type="protein sequence ID" value="CUV34946.1"/>
    <property type="molecule type" value="Genomic_DNA"/>
</dbReference>